<reference evidence="2" key="1">
    <citation type="journal article" date="2013" name="Stand. Genomic Sci.">
        <title>Complete genome sequence of Desulfocapsa sulfexigens, a marine deltaproteobacterium specialized in disproportionating inorganic sulfur compounds.</title>
        <authorList>
            <person name="Finster K.W."/>
            <person name="Kjeldsen K.U."/>
            <person name="Kube M."/>
            <person name="Reinhardt R."/>
            <person name="Mussmann M."/>
            <person name="Amann R."/>
            <person name="Schreiber L."/>
        </authorList>
    </citation>
    <scope>NUCLEOTIDE SEQUENCE [LARGE SCALE GENOMIC DNA]</scope>
    <source>
        <strain evidence="2">DSM 10523 / SB164P1</strain>
    </source>
</reference>
<dbReference type="Proteomes" id="UP000011721">
    <property type="component" value="Chromosome"/>
</dbReference>
<evidence type="ECO:0000313" key="2">
    <source>
        <dbReference type="Proteomes" id="UP000011721"/>
    </source>
</evidence>
<dbReference type="InterPro" id="IPR027304">
    <property type="entry name" value="Trigger_fact/SurA_dom_sf"/>
</dbReference>
<sequence>MKYLFTILAVVALSSVVTLYYIWPSGSTKSGDTALSVNGHMISQKQVDDQSRKQGYHSGEANDSVNSFVTRQLLLDEAQRLGIDKENDFRKALKDYYEQSLIKVLTDRKLQSITVTVGEEDIDRYLSCSGKMFTFTRTPAENGKILSEQGRQNSVLFDDLSESLRLILANLKPGENVMQFETGTEVSMISLDKVEDADGFEPVPYDRKRVAELLVDYKKAAEIDSWIASLRKKASVVVYGEEAKND</sequence>
<dbReference type="HOGENOM" id="CLU_1145748_0_0_7"/>
<evidence type="ECO:0000313" key="1">
    <source>
        <dbReference type="EMBL" id="AGF78344.1"/>
    </source>
</evidence>
<organism evidence="1 2">
    <name type="scientific">Desulfocapsa sulfexigens (strain DSM 10523 / SB164P1)</name>
    <dbReference type="NCBI Taxonomy" id="1167006"/>
    <lineage>
        <taxon>Bacteria</taxon>
        <taxon>Pseudomonadati</taxon>
        <taxon>Thermodesulfobacteriota</taxon>
        <taxon>Desulfobulbia</taxon>
        <taxon>Desulfobulbales</taxon>
        <taxon>Desulfocapsaceae</taxon>
        <taxon>Desulfocapsa</taxon>
    </lineage>
</organism>
<dbReference type="SUPFAM" id="SSF109998">
    <property type="entry name" value="Triger factor/SurA peptide-binding domain-like"/>
    <property type="match status" value="1"/>
</dbReference>
<dbReference type="EMBL" id="CP003985">
    <property type="protein sequence ID" value="AGF78344.1"/>
    <property type="molecule type" value="Genomic_DNA"/>
</dbReference>
<proteinExistence type="predicted"/>
<dbReference type="AlphaFoldDB" id="M1NF93"/>
<accession>M1NF93</accession>
<keyword evidence="2" id="KW-1185">Reference proteome</keyword>
<dbReference type="eggNOG" id="COG0760">
    <property type="taxonomic scope" value="Bacteria"/>
</dbReference>
<gene>
    <name evidence="1" type="ordered locus">UWK_01786</name>
</gene>
<name>M1NF93_DESSD</name>
<protein>
    <submittedName>
        <fullName evidence="1">Uncharacterized protein</fullName>
    </submittedName>
</protein>
<dbReference type="RefSeq" id="WP_015404035.1">
    <property type="nucleotide sequence ID" value="NC_020304.1"/>
</dbReference>
<dbReference type="KEGG" id="dsf:UWK_01786"/>
<dbReference type="STRING" id="1167006.UWK_01786"/>